<dbReference type="SUPFAM" id="SSF55035">
    <property type="entry name" value="NAD-binding domain of HMG-CoA reductase"/>
    <property type="match status" value="1"/>
</dbReference>
<dbReference type="InterPro" id="IPR004553">
    <property type="entry name" value="HMG_CoA_Rdtase_bac-typ"/>
</dbReference>
<dbReference type="InterPro" id="IPR009029">
    <property type="entry name" value="HMG_CoA_Rdtase_sub-bd_dom_sf"/>
</dbReference>
<reference evidence="4 5" key="1">
    <citation type="submission" date="2018-11" db="EMBL/GenBank/DDBJ databases">
        <title>Schleiferia aggregans sp. nov., a moderately thermophilic heterotrophic bacterium isolated from microbial mats at a terrestrial hot spring.</title>
        <authorList>
            <person name="Iino T."/>
            <person name="Ohkuma M."/>
            <person name="Haruta S."/>
        </authorList>
    </citation>
    <scope>NUCLEOTIDE SEQUENCE [LARGE SCALE GENOMIC DNA]</scope>
    <source>
        <strain evidence="4 5">LA</strain>
    </source>
</reference>
<dbReference type="RefSeq" id="WP_124397882.1">
    <property type="nucleotide sequence ID" value="NZ_BHZE01000011.1"/>
</dbReference>
<evidence type="ECO:0000256" key="1">
    <source>
        <dbReference type="ARBA" id="ARBA00007661"/>
    </source>
</evidence>
<dbReference type="InterPro" id="IPR023074">
    <property type="entry name" value="HMG_CoA_Rdtase_cat_sf"/>
</dbReference>
<comment type="pathway">
    <text evidence="3">Metabolic intermediate metabolism; (R)-mevalonate degradation; (S)-3-hydroxy-3-methylglutaryl-CoA from (R)-mevalonate: step 1/1.</text>
</comment>
<gene>
    <name evidence="4" type="primary">mvaA</name>
    <name evidence="4" type="ORF">JCM31826_12970</name>
</gene>
<keyword evidence="3" id="KW-0520">NAD</keyword>
<comment type="catalytic activity">
    <reaction evidence="3">
        <text>(R)-mevalonate + 2 NAD(+) + CoA = (3S)-3-hydroxy-3-methylglutaryl-CoA + 2 NADH + 2 H(+)</text>
        <dbReference type="Rhea" id="RHEA:14833"/>
        <dbReference type="ChEBI" id="CHEBI:15378"/>
        <dbReference type="ChEBI" id="CHEBI:36464"/>
        <dbReference type="ChEBI" id="CHEBI:43074"/>
        <dbReference type="ChEBI" id="CHEBI:57287"/>
        <dbReference type="ChEBI" id="CHEBI:57540"/>
        <dbReference type="ChEBI" id="CHEBI:57945"/>
        <dbReference type="EC" id="1.1.1.88"/>
    </reaction>
</comment>
<protein>
    <recommendedName>
        <fullName evidence="3">3-hydroxy-3-methylglutaryl coenzyme A reductase</fullName>
        <shortName evidence="3">HMG-CoA reductase</shortName>
        <ecNumber evidence="3">1.1.1.88</ecNumber>
    </recommendedName>
</protein>
<dbReference type="InterPro" id="IPR009023">
    <property type="entry name" value="HMG_CoA_Rdtase_NAD(P)-bd_sf"/>
</dbReference>
<dbReference type="Gene3D" id="1.10.8.660">
    <property type="match status" value="1"/>
</dbReference>
<dbReference type="GO" id="GO:0140643">
    <property type="term" value="F:hydroxymethylglutaryl-CoA reductase (NADH) activity"/>
    <property type="evidence" value="ECO:0007669"/>
    <property type="project" value="UniProtKB-EC"/>
</dbReference>
<dbReference type="SUPFAM" id="SSF56542">
    <property type="entry name" value="Substrate-binding domain of HMG-CoA reductase"/>
    <property type="match status" value="1"/>
</dbReference>
<evidence type="ECO:0000256" key="2">
    <source>
        <dbReference type="ARBA" id="ARBA00023002"/>
    </source>
</evidence>
<dbReference type="OrthoDB" id="9764892at2"/>
<comment type="similarity">
    <text evidence="1 3">Belongs to the HMG-CoA reductase family.</text>
</comment>
<dbReference type="Proteomes" id="UP000286715">
    <property type="component" value="Unassembled WGS sequence"/>
</dbReference>
<dbReference type="CDD" id="cd00644">
    <property type="entry name" value="HMG-CoA_reductase_classII"/>
    <property type="match status" value="1"/>
</dbReference>
<dbReference type="GO" id="GO:0015936">
    <property type="term" value="P:coenzyme A metabolic process"/>
    <property type="evidence" value="ECO:0007669"/>
    <property type="project" value="InterPro"/>
</dbReference>
<evidence type="ECO:0000313" key="5">
    <source>
        <dbReference type="Proteomes" id="UP000286715"/>
    </source>
</evidence>
<organism evidence="4 5">
    <name type="scientific">Thermaurantimonas aggregans</name>
    <dbReference type="NCBI Taxonomy" id="2173829"/>
    <lineage>
        <taxon>Bacteria</taxon>
        <taxon>Pseudomonadati</taxon>
        <taxon>Bacteroidota</taxon>
        <taxon>Flavobacteriia</taxon>
        <taxon>Flavobacteriales</taxon>
        <taxon>Schleiferiaceae</taxon>
        <taxon>Thermaurantimonas</taxon>
    </lineage>
</organism>
<dbReference type="Pfam" id="PF00368">
    <property type="entry name" value="HMG-CoA_red"/>
    <property type="match status" value="1"/>
</dbReference>
<dbReference type="PANTHER" id="PTHR10572:SF24">
    <property type="entry name" value="3-HYDROXY-3-METHYLGLUTARYL-COENZYME A REDUCTASE"/>
    <property type="match status" value="1"/>
</dbReference>
<keyword evidence="5" id="KW-1185">Reference proteome</keyword>
<evidence type="ECO:0000256" key="3">
    <source>
        <dbReference type="RuleBase" id="RU361219"/>
    </source>
</evidence>
<sequence>MTKGSAIKGFSKLSKEAKIQWLLNEYLNGDESYIDFLNSYLHPDPKVQKLHDEFIENTITNYYLPLGIAPNFLINGRIYALPMAIEESSVVAAAAKSANFWLERGGFTATVISTVKIGHVHFMYFGDGEKLARFIEKNKQKFYEDTHHITANMQARGGGILSIELKNKTDKLDGYYQLEARFETCDSMGANFINSCLEQMAKTLTILMAESDEFTESEKQIQVVMRILSNYTPECIVRAEVMCAIDQLNADDEISPREFAEKFYRAVRIAEIEPYRATTHNKGIFNGIDAVVIATGNDFRAVEAAGHTYAARDGQYRSLTHCDISDGTFRFWIELPLALGVVGGLTSLHPMVRFSLALLGKPSATELMGIVAASGLAQNFAALRALVTSGIQKGHMKMHLLNILNQLEATEEEKNFFINYYKDKVVTYAETVRKFCELRGIPADTYAHIHKK</sequence>
<evidence type="ECO:0000313" key="4">
    <source>
        <dbReference type="EMBL" id="GCD77815.1"/>
    </source>
</evidence>
<keyword evidence="2 3" id="KW-0560">Oxidoreductase</keyword>
<dbReference type="PROSITE" id="PS50065">
    <property type="entry name" value="HMG_COA_REDUCTASE_4"/>
    <property type="match status" value="1"/>
</dbReference>
<dbReference type="InterPro" id="IPR002202">
    <property type="entry name" value="HMG_CoA_Rdtase"/>
</dbReference>
<dbReference type="UniPathway" id="UPA00257">
    <property type="reaction ID" value="UER00367"/>
</dbReference>
<name>A0A401XL99_9FLAO</name>
<dbReference type="PANTHER" id="PTHR10572">
    <property type="entry name" value="3-HYDROXY-3-METHYLGLUTARYL-COENZYME A REDUCTASE"/>
    <property type="match status" value="1"/>
</dbReference>
<dbReference type="NCBIfam" id="TIGR00532">
    <property type="entry name" value="HMG_CoA_R_NAD"/>
    <property type="match status" value="1"/>
</dbReference>
<dbReference type="EMBL" id="BHZE01000011">
    <property type="protein sequence ID" value="GCD77815.1"/>
    <property type="molecule type" value="Genomic_DNA"/>
</dbReference>
<dbReference type="GO" id="GO:0004420">
    <property type="term" value="F:hydroxymethylglutaryl-CoA reductase (NADPH) activity"/>
    <property type="evidence" value="ECO:0007669"/>
    <property type="project" value="InterPro"/>
</dbReference>
<dbReference type="EC" id="1.1.1.88" evidence="3"/>
<comment type="caution">
    <text evidence="4">The sequence shown here is derived from an EMBL/GenBank/DDBJ whole genome shotgun (WGS) entry which is preliminary data.</text>
</comment>
<dbReference type="Gene3D" id="3.90.770.10">
    <property type="entry name" value="3-hydroxy-3-methylglutaryl-coenzyme A Reductase, Chain A, domain 2"/>
    <property type="match status" value="2"/>
</dbReference>
<proteinExistence type="inferred from homology"/>
<dbReference type="AlphaFoldDB" id="A0A401XL99"/>
<accession>A0A401XL99</accession>